<feature type="region of interest" description="Disordered" evidence="1">
    <location>
        <begin position="658"/>
        <end position="712"/>
    </location>
</feature>
<evidence type="ECO:0000313" key="4">
    <source>
        <dbReference type="EMBL" id="EKD01412.1"/>
    </source>
</evidence>
<keyword evidence="2" id="KW-1133">Transmembrane helix</keyword>
<dbReference type="Proteomes" id="UP000006757">
    <property type="component" value="Unassembled WGS sequence"/>
</dbReference>
<reference evidence="4 5" key="1">
    <citation type="journal article" date="2012" name="Eukaryot. Cell">
        <title>Genome sequence of the Trichosporon asahii environmental strain CBS 8904.</title>
        <authorList>
            <person name="Yang R.Y."/>
            <person name="Li H.T."/>
            <person name="Zhu H."/>
            <person name="Zhou G.P."/>
            <person name="Wang M."/>
            <person name="Wang L."/>
        </authorList>
    </citation>
    <scope>NUCLEOTIDE SEQUENCE [LARGE SCALE GENOMIC DNA]</scope>
    <source>
        <strain evidence="4 5">CBS 8904</strain>
    </source>
</reference>
<dbReference type="Pfam" id="PF23317">
    <property type="entry name" value="YVC1_C"/>
    <property type="match status" value="1"/>
</dbReference>
<dbReference type="PANTHER" id="PTHR35859:SF6">
    <property type="entry name" value="ION TRANSPORT DOMAIN-CONTAINING PROTEIN"/>
    <property type="match status" value="1"/>
</dbReference>
<feature type="domain" description="Calcium channel YVC1-like C-terminal transmembrane" evidence="3">
    <location>
        <begin position="439"/>
        <end position="609"/>
    </location>
</feature>
<comment type="caution">
    <text evidence="4">The sequence shown here is derived from an EMBL/GenBank/DDBJ whole genome shotgun (WGS) entry which is preliminary data.</text>
</comment>
<dbReference type="PANTHER" id="PTHR35859">
    <property type="entry name" value="NONSELECTIVE CATION CHANNEL PROTEIN"/>
    <property type="match status" value="1"/>
</dbReference>
<feature type="region of interest" description="Disordered" evidence="1">
    <location>
        <begin position="1"/>
        <end position="23"/>
    </location>
</feature>
<dbReference type="EMBL" id="AMBO01000316">
    <property type="protein sequence ID" value="EKD01412.1"/>
    <property type="molecule type" value="Genomic_DNA"/>
</dbReference>
<dbReference type="AlphaFoldDB" id="K1VPK6"/>
<gene>
    <name evidence="4" type="ORF">A1Q2_04254</name>
</gene>
<feature type="transmembrane region" description="Helical" evidence="2">
    <location>
        <begin position="587"/>
        <end position="606"/>
    </location>
</feature>
<name>K1VPK6_TRIAC</name>
<dbReference type="OrthoDB" id="2373987at2759"/>
<dbReference type="InterPro" id="IPR052971">
    <property type="entry name" value="TRP_calcium_channel"/>
</dbReference>
<dbReference type="STRING" id="1220162.K1VPK6"/>
<protein>
    <submittedName>
        <fullName evidence="4">Non-selective cation channel</fullName>
    </submittedName>
</protein>
<evidence type="ECO:0000256" key="1">
    <source>
        <dbReference type="SAM" id="MobiDB-lite"/>
    </source>
</evidence>
<dbReference type="HOGENOM" id="CLU_009570_1_0_1"/>
<feature type="transmembrane region" description="Helical" evidence="2">
    <location>
        <begin position="557"/>
        <end position="575"/>
    </location>
</feature>
<evidence type="ECO:0000259" key="3">
    <source>
        <dbReference type="Pfam" id="PF23317"/>
    </source>
</evidence>
<feature type="compositionally biased region" description="Low complexity" evidence="1">
    <location>
        <begin position="658"/>
        <end position="671"/>
    </location>
</feature>
<evidence type="ECO:0000256" key="2">
    <source>
        <dbReference type="SAM" id="Phobius"/>
    </source>
</evidence>
<keyword evidence="5" id="KW-1185">Reference proteome</keyword>
<feature type="transmembrane region" description="Helical" evidence="2">
    <location>
        <begin position="315"/>
        <end position="332"/>
    </location>
</feature>
<feature type="transmembrane region" description="Helical" evidence="2">
    <location>
        <begin position="285"/>
        <end position="303"/>
    </location>
</feature>
<keyword evidence="2" id="KW-0472">Membrane</keyword>
<feature type="transmembrane region" description="Helical" evidence="2">
    <location>
        <begin position="477"/>
        <end position="494"/>
    </location>
</feature>
<evidence type="ECO:0000313" key="5">
    <source>
        <dbReference type="Proteomes" id="UP000006757"/>
    </source>
</evidence>
<dbReference type="InParanoid" id="K1VPK6"/>
<dbReference type="eggNOG" id="ENOG502QU70">
    <property type="taxonomic scope" value="Eukaryota"/>
</dbReference>
<feature type="compositionally biased region" description="Low complexity" evidence="1">
    <location>
        <begin position="1"/>
        <end position="11"/>
    </location>
</feature>
<dbReference type="InterPro" id="IPR056336">
    <property type="entry name" value="YVC1_C"/>
</dbReference>
<proteinExistence type="predicted"/>
<accession>K1VPK6</accession>
<sequence length="744" mass="81874">MSSLTGSSSSSPTKVQRSATASTLEQPVPTTVYGLLHELHARITADVDAVLTWDELKSPAFQFSVVKPILDRYTPDEATLAQAAKDDDDEDNVDASKSLGAVLYALMANRSARCTFTIAQQCDCRDYPVAPIDAPSFCTPVLAVLTTVKFLRTWPSPGDEALAAELVRPWSPLEGAPDEVWAAIENPDEAKADKNSALELAIVSVAKRLLSQPIVQHLVGAIYTGDLVYAPDVNRSLIPDSYVAPRRGKGHKAKRADDFDVYAYNPYEAGWLDTTRLRVPRWRHWIEFGTFATLIALFMWTLITRDLKHQTGVEIWFVLFTLGFIVNEWAGANENGWSGKLSFSEAVADDSVHRQRLERLRPVVHPDLLRLPDPPLHRTLPPQQAHCGPRLRCACLWRLYPASSPRVLLRSQQRRGHCGKSAPAAGSGVDKADPQLRGMIATYVSFMALAAVALSGVAFALYMLGRPEFSPLAIVKLMMKIWFGGGFGMSFGLAERFHEYFGPIILVGYSALCSTFLITALMSMVSNKFATINNNAQQEHLYQRVVSTVEGAKSDAVFMYLPPFNLLALVILIPMSKFASPETVHTVNVALIKATNFPILFAISAYERSRYRLSRRRIKIQERTGVCVDKIKTPGIFDSFFGGGNALTLHAAFDLATPEEPSSTLSPSLLPAKDEEDVPPLASEKKKKWKPTGSSVGRIFRSDGTAAGGKTVTVSKEEWDEVKASQARMEDMLQKVLTITAAAK</sequence>
<feature type="transmembrane region" description="Helical" evidence="2">
    <location>
        <begin position="440"/>
        <end position="465"/>
    </location>
</feature>
<organism evidence="4 5">
    <name type="scientific">Trichosporon asahii var. asahii (strain CBS 8904)</name>
    <name type="common">Yeast</name>
    <dbReference type="NCBI Taxonomy" id="1220162"/>
    <lineage>
        <taxon>Eukaryota</taxon>
        <taxon>Fungi</taxon>
        <taxon>Dikarya</taxon>
        <taxon>Basidiomycota</taxon>
        <taxon>Agaricomycotina</taxon>
        <taxon>Tremellomycetes</taxon>
        <taxon>Trichosporonales</taxon>
        <taxon>Trichosporonaceae</taxon>
        <taxon>Trichosporon</taxon>
    </lineage>
</organism>
<feature type="transmembrane region" description="Helical" evidence="2">
    <location>
        <begin position="500"/>
        <end position="522"/>
    </location>
</feature>
<feature type="compositionally biased region" description="Polar residues" evidence="1">
    <location>
        <begin position="12"/>
        <end position="23"/>
    </location>
</feature>
<keyword evidence="2" id="KW-0812">Transmembrane</keyword>